<dbReference type="eggNOG" id="COG0507">
    <property type="taxonomic scope" value="Bacteria"/>
</dbReference>
<dbReference type="STRING" id="338966.Ppro_2072"/>
<dbReference type="InterPro" id="IPR027417">
    <property type="entry name" value="P-loop_NTPase"/>
</dbReference>
<name>A1AQR0_PELPD</name>
<dbReference type="HOGENOM" id="CLU_001613_7_2_7"/>
<dbReference type="InterPro" id="IPR010285">
    <property type="entry name" value="DNA_helicase_pif1-like_DEAD"/>
</dbReference>
<feature type="region of interest" description="Disordered" evidence="1">
    <location>
        <begin position="23"/>
        <end position="64"/>
    </location>
</feature>
<keyword evidence="4" id="KW-1185">Reference proteome</keyword>
<accession>A1AQR0</accession>
<proteinExistence type="predicted"/>
<evidence type="ECO:0000313" key="4">
    <source>
        <dbReference type="Proteomes" id="UP000006732"/>
    </source>
</evidence>
<organism evidence="3 4">
    <name type="scientific">Pelobacter propionicus (strain DSM 2379 / NBRC 103807 / OttBd1)</name>
    <dbReference type="NCBI Taxonomy" id="338966"/>
    <lineage>
        <taxon>Bacteria</taxon>
        <taxon>Pseudomonadati</taxon>
        <taxon>Thermodesulfobacteriota</taxon>
        <taxon>Desulfuromonadia</taxon>
        <taxon>Desulfuromonadales</taxon>
        <taxon>Desulfuromonadaceae</taxon>
        <taxon>Pelobacter</taxon>
    </lineage>
</organism>
<dbReference type="CDD" id="cd18809">
    <property type="entry name" value="SF1_C_RecD"/>
    <property type="match status" value="1"/>
</dbReference>
<protein>
    <submittedName>
        <fullName evidence="3">TPR domain protein</fullName>
    </submittedName>
</protein>
<evidence type="ECO:0000259" key="2">
    <source>
        <dbReference type="Pfam" id="PF05970"/>
    </source>
</evidence>
<dbReference type="SUPFAM" id="SSF52540">
    <property type="entry name" value="P-loop containing nucleoside triphosphate hydrolases"/>
    <property type="match status" value="2"/>
</dbReference>
<dbReference type="AlphaFoldDB" id="A1AQR0"/>
<gene>
    <name evidence="3" type="ordered locus">Ppro_2072</name>
</gene>
<dbReference type="GO" id="GO:0006281">
    <property type="term" value="P:DNA repair"/>
    <property type="evidence" value="ECO:0007669"/>
    <property type="project" value="InterPro"/>
</dbReference>
<dbReference type="EMBL" id="CP000482">
    <property type="protein sequence ID" value="ABK99680.1"/>
    <property type="molecule type" value="Genomic_DNA"/>
</dbReference>
<dbReference type="PANTHER" id="PTHR47642">
    <property type="entry name" value="ATP-DEPENDENT DNA HELICASE"/>
    <property type="match status" value="1"/>
</dbReference>
<evidence type="ECO:0000313" key="3">
    <source>
        <dbReference type="EMBL" id="ABK99680.1"/>
    </source>
</evidence>
<dbReference type="KEGG" id="ppd:Ppro_2072"/>
<feature type="domain" description="DNA helicase Pif1-like DEAD-box helicase" evidence="2">
    <location>
        <begin position="76"/>
        <end position="249"/>
    </location>
</feature>
<dbReference type="Gene3D" id="2.30.30.940">
    <property type="match status" value="1"/>
</dbReference>
<dbReference type="GO" id="GO:0000723">
    <property type="term" value="P:telomere maintenance"/>
    <property type="evidence" value="ECO:0007669"/>
    <property type="project" value="InterPro"/>
</dbReference>
<dbReference type="InterPro" id="IPR051055">
    <property type="entry name" value="PIF1_helicase"/>
</dbReference>
<reference evidence="3 4" key="1">
    <citation type="submission" date="2006-10" db="EMBL/GenBank/DDBJ databases">
        <title>Complete sequence of chromosome of Pelobacter propionicus DSM 2379.</title>
        <authorList>
            <consortium name="US DOE Joint Genome Institute"/>
            <person name="Copeland A."/>
            <person name="Lucas S."/>
            <person name="Lapidus A."/>
            <person name="Barry K."/>
            <person name="Detter J.C."/>
            <person name="Glavina del Rio T."/>
            <person name="Hammon N."/>
            <person name="Israni S."/>
            <person name="Dalin E."/>
            <person name="Tice H."/>
            <person name="Pitluck S."/>
            <person name="Saunders E."/>
            <person name="Brettin T."/>
            <person name="Bruce D."/>
            <person name="Han C."/>
            <person name="Tapia R."/>
            <person name="Schmutz J."/>
            <person name="Larimer F."/>
            <person name="Land M."/>
            <person name="Hauser L."/>
            <person name="Kyrpides N."/>
            <person name="Kim E."/>
            <person name="Lovley D."/>
            <person name="Richardson P."/>
        </authorList>
    </citation>
    <scope>NUCLEOTIDE SEQUENCE [LARGE SCALE GENOMIC DNA]</scope>
    <source>
        <strain evidence="4">DSM 2379 / NBRC 103807 / OttBd1</strain>
    </source>
</reference>
<evidence type="ECO:0000256" key="1">
    <source>
        <dbReference type="SAM" id="MobiDB-lite"/>
    </source>
</evidence>
<dbReference type="GO" id="GO:0003678">
    <property type="term" value="F:DNA helicase activity"/>
    <property type="evidence" value="ECO:0007669"/>
    <property type="project" value="InterPro"/>
</dbReference>
<sequence>MGSRAKKQHLHADGGKPMITWIRKLLGKEPSFEQSPPMPREPQDHSSHDSAQQTGVAGPEADLPVPEEWRPLLTEMEQSSGHFFVTGQAGTGKSTLIGLFRRLTGKNVVVVAPTGLAAITAQGVTIHSLTRFPPTVITRDSVGEITEKHLIRAIDTIIVDEVSQVRCDLLDGLDHFMRRNGRDKELPFGGVQVILVGDPCQLPPVVSDGERQSLERAGYPGPFYFWNSSVYGEINPRRLELKTRFRQAEQDFLDLLGCIRTNDVHTGKLDLLQQCMADTDFDPFFRPFHTMLTWRGDEAGYYNNREFYRLPGPRQEYRAKRTGSALNINNPEYNFPCEENLLLRVGARVICCRDISAELLNGTMGTVVELEDEAVLIRADDGRSLRVLPAVWELITYSYSRETGKIESTVTGTIEQIPLRHAWALSIHKAQGVTLDQVHIDLSDAAFPPGQAYIALSRCRSFAGTKLKTKFFNLDPGDVMVDGDIVEFMSSLS</sequence>
<dbReference type="Gene3D" id="3.40.50.300">
    <property type="entry name" value="P-loop containing nucleotide triphosphate hydrolases"/>
    <property type="match status" value="2"/>
</dbReference>
<dbReference type="Proteomes" id="UP000006732">
    <property type="component" value="Chromosome"/>
</dbReference>
<dbReference type="Pfam" id="PF05970">
    <property type="entry name" value="PIF1"/>
    <property type="match status" value="1"/>
</dbReference>